<dbReference type="FunFam" id="3.30.63.10:FF:000002">
    <property type="entry name" value="Guanylate kinase 1"/>
    <property type="match status" value="1"/>
</dbReference>
<dbReference type="SUPFAM" id="SSF52540">
    <property type="entry name" value="P-loop containing nucleoside triphosphate hydrolases"/>
    <property type="match status" value="1"/>
</dbReference>
<dbReference type="Pfam" id="PF00625">
    <property type="entry name" value="Guanylate_kin"/>
    <property type="match status" value="1"/>
</dbReference>
<name>A0A1W1C5K4_9ZZZZ</name>
<dbReference type="Gene3D" id="3.30.63.10">
    <property type="entry name" value="Guanylate Kinase phosphate binding domain"/>
    <property type="match status" value="1"/>
</dbReference>
<dbReference type="SMART" id="SM00072">
    <property type="entry name" value="GuKc"/>
    <property type="match status" value="1"/>
</dbReference>
<dbReference type="InterPro" id="IPR020590">
    <property type="entry name" value="Guanylate_kinase_CS"/>
</dbReference>
<reference evidence="8" key="1">
    <citation type="submission" date="2016-10" db="EMBL/GenBank/DDBJ databases">
        <authorList>
            <person name="de Groot N.N."/>
        </authorList>
    </citation>
    <scope>NUCLEOTIDE SEQUENCE</scope>
</reference>
<dbReference type="HAMAP" id="MF_00328">
    <property type="entry name" value="Guanylate_kinase"/>
    <property type="match status" value="1"/>
</dbReference>
<keyword evidence="6" id="KW-0067">ATP-binding</keyword>
<dbReference type="InterPro" id="IPR017665">
    <property type="entry name" value="Guanylate_kinase"/>
</dbReference>
<dbReference type="GO" id="GO:0005829">
    <property type="term" value="C:cytosol"/>
    <property type="evidence" value="ECO:0007669"/>
    <property type="project" value="TreeGrafter"/>
</dbReference>
<proteinExistence type="inferred from homology"/>
<dbReference type="GO" id="GO:0004385">
    <property type="term" value="F:GMP kinase activity"/>
    <property type="evidence" value="ECO:0007669"/>
    <property type="project" value="UniProtKB-EC"/>
</dbReference>
<gene>
    <name evidence="8" type="ORF">MNB_SM-7-835</name>
</gene>
<organism evidence="8">
    <name type="scientific">hydrothermal vent metagenome</name>
    <dbReference type="NCBI Taxonomy" id="652676"/>
    <lineage>
        <taxon>unclassified sequences</taxon>
        <taxon>metagenomes</taxon>
        <taxon>ecological metagenomes</taxon>
    </lineage>
</organism>
<keyword evidence="4" id="KW-0547">Nucleotide-binding</keyword>
<dbReference type="GO" id="GO:0005524">
    <property type="term" value="F:ATP binding"/>
    <property type="evidence" value="ECO:0007669"/>
    <property type="project" value="UniProtKB-KW"/>
</dbReference>
<evidence type="ECO:0000259" key="7">
    <source>
        <dbReference type="PROSITE" id="PS50052"/>
    </source>
</evidence>
<dbReference type="Gene3D" id="3.40.50.300">
    <property type="entry name" value="P-loop containing nucleotide triphosphate hydrolases"/>
    <property type="match status" value="1"/>
</dbReference>
<keyword evidence="3 8" id="KW-0808">Transferase</keyword>
<dbReference type="AlphaFoldDB" id="A0A1W1C5K4"/>
<dbReference type="CDD" id="cd00071">
    <property type="entry name" value="GMPK"/>
    <property type="match status" value="1"/>
</dbReference>
<accession>A0A1W1C5K4</accession>
<feature type="domain" description="Guanylate kinase-like" evidence="7">
    <location>
        <begin position="6"/>
        <end position="185"/>
    </location>
</feature>
<comment type="similarity">
    <text evidence="1">Belongs to the guanylate kinase family.</text>
</comment>
<evidence type="ECO:0000256" key="5">
    <source>
        <dbReference type="ARBA" id="ARBA00022777"/>
    </source>
</evidence>
<evidence type="ECO:0000256" key="2">
    <source>
        <dbReference type="ARBA" id="ARBA00012961"/>
    </source>
</evidence>
<evidence type="ECO:0000313" key="8">
    <source>
        <dbReference type="EMBL" id="SFV61049.1"/>
    </source>
</evidence>
<dbReference type="InterPro" id="IPR008144">
    <property type="entry name" value="Guanylate_kin-like_dom"/>
</dbReference>
<dbReference type="InterPro" id="IPR027417">
    <property type="entry name" value="P-loop_NTPase"/>
</dbReference>
<dbReference type="PANTHER" id="PTHR23117:SF13">
    <property type="entry name" value="GUANYLATE KINASE"/>
    <property type="match status" value="1"/>
</dbReference>
<evidence type="ECO:0000256" key="6">
    <source>
        <dbReference type="ARBA" id="ARBA00022840"/>
    </source>
</evidence>
<dbReference type="EC" id="2.7.4.8" evidence="2"/>
<dbReference type="PROSITE" id="PS50052">
    <property type="entry name" value="GUANYLATE_KINASE_2"/>
    <property type="match status" value="1"/>
</dbReference>
<dbReference type="PROSITE" id="PS00856">
    <property type="entry name" value="GUANYLATE_KINASE_1"/>
    <property type="match status" value="1"/>
</dbReference>
<dbReference type="InterPro" id="IPR008145">
    <property type="entry name" value="GK/Ca_channel_bsu"/>
</dbReference>
<evidence type="ECO:0000256" key="4">
    <source>
        <dbReference type="ARBA" id="ARBA00022741"/>
    </source>
</evidence>
<evidence type="ECO:0000256" key="3">
    <source>
        <dbReference type="ARBA" id="ARBA00022679"/>
    </source>
</evidence>
<sequence>MLIKRGAVLVLSGPSGAGKSSLIAKIIDEIGDCYFSISTTTRAMRKGEKDGVDYHFVSIEEFKKGIERDEFLEYALVHGNYYGTSLKPVKEALALGKLVIFDIDVQGNVSVNSRLGDITTSVFITPPTLSELKRRLEARGTDSEEIIQKRIENAKKEIQRVSEYDYLLINDDLDHAAEQLKLIAKVARMKLPTEEINEFVNQWEDI</sequence>
<dbReference type="NCBIfam" id="TIGR03263">
    <property type="entry name" value="guanyl_kin"/>
    <property type="match status" value="1"/>
</dbReference>
<keyword evidence="5 8" id="KW-0418">Kinase</keyword>
<protein>
    <recommendedName>
        <fullName evidence="2">guanylate kinase</fullName>
        <ecNumber evidence="2">2.7.4.8</ecNumber>
    </recommendedName>
</protein>
<dbReference type="PANTHER" id="PTHR23117">
    <property type="entry name" value="GUANYLATE KINASE-RELATED"/>
    <property type="match status" value="1"/>
</dbReference>
<dbReference type="EMBL" id="FPHB01000048">
    <property type="protein sequence ID" value="SFV61049.1"/>
    <property type="molecule type" value="Genomic_DNA"/>
</dbReference>
<evidence type="ECO:0000256" key="1">
    <source>
        <dbReference type="ARBA" id="ARBA00005790"/>
    </source>
</evidence>